<comment type="caution">
    <text evidence="3">The sequence shown here is derived from an EMBL/GenBank/DDBJ whole genome shotgun (WGS) entry which is preliminary data.</text>
</comment>
<evidence type="ECO:0000313" key="4">
    <source>
        <dbReference type="Proteomes" id="UP001355298"/>
    </source>
</evidence>
<reference evidence="3 4" key="1">
    <citation type="submission" date="2024-01" db="EMBL/GenBank/DDBJ databases">
        <title>The strains designed SYSU M86414 and SYSU M84420 isolated from the marine sediment in San Sha City (Hainan Province, China).</title>
        <authorList>
            <person name="Guo D."/>
        </authorList>
    </citation>
    <scope>NUCLEOTIDE SEQUENCE [LARGE SCALE GENOMIC DNA]</scope>
    <source>
        <strain evidence="3 4">SYSU M84420</strain>
    </source>
</reference>
<dbReference type="SUPFAM" id="SSF46894">
    <property type="entry name" value="C-terminal effector domain of the bipartite response regulators"/>
    <property type="match status" value="1"/>
</dbReference>
<keyword evidence="1" id="KW-0812">Transmembrane</keyword>
<feature type="chain" id="PRO_5047416571" evidence="2">
    <location>
        <begin position="23"/>
        <end position="586"/>
    </location>
</feature>
<feature type="signal peptide" evidence="2">
    <location>
        <begin position="1"/>
        <end position="22"/>
    </location>
</feature>
<dbReference type="Gene3D" id="1.25.40.10">
    <property type="entry name" value="Tetratricopeptide repeat domain"/>
    <property type="match status" value="1"/>
</dbReference>
<dbReference type="InterPro" id="IPR016032">
    <property type="entry name" value="Sig_transdc_resp-reg_C-effctor"/>
</dbReference>
<keyword evidence="2" id="KW-0732">Signal</keyword>
<name>A0ABU6IQD3_9FLAO</name>
<dbReference type="RefSeq" id="WP_326278324.1">
    <property type="nucleotide sequence ID" value="NZ_JAYKYV010000005.1"/>
</dbReference>
<dbReference type="Pfam" id="PF13424">
    <property type="entry name" value="TPR_12"/>
    <property type="match status" value="1"/>
</dbReference>
<keyword evidence="1" id="KW-1133">Transmembrane helix</keyword>
<protein>
    <submittedName>
        <fullName evidence="3">Tetratricopeptide repeat protein</fullName>
    </submittedName>
</protein>
<gene>
    <name evidence="3" type="ORF">VOP03_08190</name>
</gene>
<evidence type="ECO:0000256" key="2">
    <source>
        <dbReference type="SAM" id="SignalP"/>
    </source>
</evidence>
<dbReference type="SUPFAM" id="SSF48452">
    <property type="entry name" value="TPR-like"/>
    <property type="match status" value="1"/>
</dbReference>
<proteinExistence type="predicted"/>
<dbReference type="InterPro" id="IPR011990">
    <property type="entry name" value="TPR-like_helical_dom_sf"/>
</dbReference>
<sequence>MIKPSYLSICLMFFLTAFQLWPQNALLNSEKAFTEFQKISDSIAVDFPEDDIKTYRRSSFSESQLQNYLSLHYKRLDLLKYIDGHHSFVLDSYLHSGNWFMEVGFPKESIKSYLNFFKHYRAQEGNLTEKERDVYIEMLTYARSILAQNYAELNELDSAAIQHKKNLEYTKSLDFIYYPSALNNYGLFFYWHKKDLDSAMHYFQKAYTITKASYPNHTLIGSIRDNIADIHTELGDYLKAQPLYATNFEFFKTAINEKTHTKDIPRLISAGAQLTITNAYLNRLAAAQRTFKELEAIVVSHEEKNSLDSNSKLEYLEAKEFLLKQQNKIPEAYATSQQINAYADSLQLIAKIADEKWQTELNDAIVDRIAINFKIDRIQKENKIKSQRTRLWFSGVLSSVFIILLIVLYLNRRQHLVNAKNKQLLTEQKFENTALKVEQLNTEIKSRERDLSDFAIRLTQDQDWAKALANQLSSIKQADGKEREALIEELDHTIANKISVDTDTREFFDRLDKLSNTFYSKLTQNYPDLSKNEIRLCSLIRLKIESRSIASLQNITLASLNTSRYRLRKKLNLSENTDLDLFIQGL</sequence>
<keyword evidence="4" id="KW-1185">Reference proteome</keyword>
<dbReference type="Proteomes" id="UP001355298">
    <property type="component" value="Unassembled WGS sequence"/>
</dbReference>
<evidence type="ECO:0000256" key="1">
    <source>
        <dbReference type="SAM" id="Phobius"/>
    </source>
</evidence>
<organism evidence="3 4">
    <name type="scientific">Flagellimonas halotolerans</name>
    <dbReference type="NCBI Taxonomy" id="3112164"/>
    <lineage>
        <taxon>Bacteria</taxon>
        <taxon>Pseudomonadati</taxon>
        <taxon>Bacteroidota</taxon>
        <taxon>Flavobacteriia</taxon>
        <taxon>Flavobacteriales</taxon>
        <taxon>Flavobacteriaceae</taxon>
        <taxon>Flagellimonas</taxon>
    </lineage>
</organism>
<keyword evidence="1" id="KW-0472">Membrane</keyword>
<dbReference type="EMBL" id="JAYMGW010000005">
    <property type="protein sequence ID" value="MEC4265322.1"/>
    <property type="molecule type" value="Genomic_DNA"/>
</dbReference>
<accession>A0ABU6IQD3</accession>
<evidence type="ECO:0000313" key="3">
    <source>
        <dbReference type="EMBL" id="MEC4265322.1"/>
    </source>
</evidence>
<feature type="transmembrane region" description="Helical" evidence="1">
    <location>
        <begin position="391"/>
        <end position="410"/>
    </location>
</feature>